<dbReference type="SUPFAM" id="SSF48371">
    <property type="entry name" value="ARM repeat"/>
    <property type="match status" value="1"/>
</dbReference>
<dbReference type="EMBL" id="JARIHO010000009">
    <property type="protein sequence ID" value="KAJ7355589.1"/>
    <property type="molecule type" value="Genomic_DNA"/>
</dbReference>
<dbReference type="PANTHER" id="PTHR23314">
    <property type="entry name" value="SPERM-ASSOCIATED ANTIGEN 6 ARMADILLO REPEAT-CONTAINING"/>
    <property type="match status" value="1"/>
</dbReference>
<dbReference type="GO" id="GO:0008017">
    <property type="term" value="F:microtubule binding"/>
    <property type="evidence" value="ECO:0007669"/>
    <property type="project" value="TreeGrafter"/>
</dbReference>
<protein>
    <submittedName>
        <fullName evidence="1">Armadillo-type protein</fullName>
    </submittedName>
</protein>
<accession>A0AAD7EWA9</accession>
<organism evidence="1 2">
    <name type="scientific">Mycena albidolilacea</name>
    <dbReference type="NCBI Taxonomy" id="1033008"/>
    <lineage>
        <taxon>Eukaryota</taxon>
        <taxon>Fungi</taxon>
        <taxon>Dikarya</taxon>
        <taxon>Basidiomycota</taxon>
        <taxon>Agaricomycotina</taxon>
        <taxon>Agaricomycetes</taxon>
        <taxon>Agaricomycetidae</taxon>
        <taxon>Agaricales</taxon>
        <taxon>Marasmiineae</taxon>
        <taxon>Mycenaceae</taxon>
        <taxon>Mycena</taxon>
    </lineage>
</organism>
<evidence type="ECO:0000313" key="1">
    <source>
        <dbReference type="EMBL" id="KAJ7355589.1"/>
    </source>
</evidence>
<evidence type="ECO:0000313" key="2">
    <source>
        <dbReference type="Proteomes" id="UP001218218"/>
    </source>
</evidence>
<dbReference type="SMART" id="SM00185">
    <property type="entry name" value="ARM"/>
    <property type="match status" value="6"/>
</dbReference>
<dbReference type="GO" id="GO:0015630">
    <property type="term" value="C:microtubule cytoskeleton"/>
    <property type="evidence" value="ECO:0007669"/>
    <property type="project" value="TreeGrafter"/>
</dbReference>
<dbReference type="Gene3D" id="1.25.10.10">
    <property type="entry name" value="Leucine-rich Repeat Variant"/>
    <property type="match status" value="2"/>
</dbReference>
<name>A0AAD7EWA9_9AGAR</name>
<gene>
    <name evidence="1" type="ORF">DFH08DRAFT_503570</name>
</gene>
<reference evidence="1" key="1">
    <citation type="submission" date="2023-03" db="EMBL/GenBank/DDBJ databases">
        <title>Massive genome expansion in bonnet fungi (Mycena s.s.) driven by repeated elements and novel gene families across ecological guilds.</title>
        <authorList>
            <consortium name="Lawrence Berkeley National Laboratory"/>
            <person name="Harder C.B."/>
            <person name="Miyauchi S."/>
            <person name="Viragh M."/>
            <person name="Kuo A."/>
            <person name="Thoen E."/>
            <person name="Andreopoulos B."/>
            <person name="Lu D."/>
            <person name="Skrede I."/>
            <person name="Drula E."/>
            <person name="Henrissat B."/>
            <person name="Morin E."/>
            <person name="Kohler A."/>
            <person name="Barry K."/>
            <person name="LaButti K."/>
            <person name="Morin E."/>
            <person name="Salamov A."/>
            <person name="Lipzen A."/>
            <person name="Mereny Z."/>
            <person name="Hegedus B."/>
            <person name="Baldrian P."/>
            <person name="Stursova M."/>
            <person name="Weitz H."/>
            <person name="Taylor A."/>
            <person name="Grigoriev I.V."/>
            <person name="Nagy L.G."/>
            <person name="Martin F."/>
            <person name="Kauserud H."/>
        </authorList>
    </citation>
    <scope>NUCLEOTIDE SEQUENCE</scope>
    <source>
        <strain evidence="1">CBHHK002</strain>
    </source>
</reference>
<dbReference type="InterPro" id="IPR000225">
    <property type="entry name" value="Armadillo"/>
</dbReference>
<dbReference type="GO" id="GO:0003341">
    <property type="term" value="P:cilium movement"/>
    <property type="evidence" value="ECO:0007669"/>
    <property type="project" value="TreeGrafter"/>
</dbReference>
<comment type="caution">
    <text evidence="1">The sequence shown here is derived from an EMBL/GenBank/DDBJ whole genome shotgun (WGS) entry which is preliminary data.</text>
</comment>
<dbReference type="InterPro" id="IPR011989">
    <property type="entry name" value="ARM-like"/>
</dbReference>
<dbReference type="InterPro" id="IPR016024">
    <property type="entry name" value="ARM-type_fold"/>
</dbReference>
<dbReference type="PANTHER" id="PTHR23314:SF0">
    <property type="entry name" value="SPERM-ASSOCIATED ANTIGEN 6"/>
    <property type="match status" value="1"/>
</dbReference>
<keyword evidence="2" id="KW-1185">Reference proteome</keyword>
<sequence length="425" mass="46978">MPPLNRQDSRLSIYSRWSDSNSLLVYGPTINLHAASKPLMRLMYYRQASDILRKNRGSPLTTAILETYASYFPWDYVSWSTKTAILSELVDRADSEDEARAVVDSPVFPHIAPMLESPDPQARSCSCRLLRSLARYKSIAPAVLELEPYEQLVFLLDDKHSGVIREATAALTRLSRWVDGAKGVVDANALDHVLRLLESPNPDTRESASELVGRVARHESTAPAVLKLNPSVQLVSSLGNEFPEATYALSQITRWEDGAKAVVDAKALDHVLRLLQSPNLHIRAWACVLTANLAFHESTAPAIFKLNPSVQLVSLLGDTNYRATAALSRIARWVDGAKSVVDAKVLDHVLPLLESPHPDGRRWACDLVKELASHEATAPAILQLKPIPQLESLLQDPHPPIHDSAISALEAIRQWPDGVDSSYRL</sequence>
<dbReference type="AlphaFoldDB" id="A0AAD7EWA9"/>
<proteinExistence type="predicted"/>
<dbReference type="Proteomes" id="UP001218218">
    <property type="component" value="Unassembled WGS sequence"/>
</dbReference>